<dbReference type="SUPFAM" id="SSF51735">
    <property type="entry name" value="NAD(P)-binding Rossmann-fold domains"/>
    <property type="match status" value="1"/>
</dbReference>
<dbReference type="SMART" id="SM00822">
    <property type="entry name" value="PKS_KR"/>
    <property type="match status" value="1"/>
</dbReference>
<dbReference type="EC" id="1.1.1.47" evidence="3"/>
<accession>A0ABS9TUZ7</accession>
<dbReference type="InterPro" id="IPR036291">
    <property type="entry name" value="NAD(P)-bd_dom_sf"/>
</dbReference>
<comment type="caution">
    <text evidence="3">The sequence shown here is derived from an EMBL/GenBank/DDBJ whole genome shotgun (WGS) entry which is preliminary data.</text>
</comment>
<dbReference type="InterPro" id="IPR002347">
    <property type="entry name" value="SDR_fam"/>
</dbReference>
<protein>
    <submittedName>
        <fullName evidence="3">Glucose 1-dehydrogenase</fullName>
        <ecNumber evidence="3">1.1.1.47</ecNumber>
    </submittedName>
</protein>
<reference evidence="3 4" key="1">
    <citation type="submission" date="2022-03" db="EMBL/GenBank/DDBJ databases">
        <title>Pseudonocardia alaer sp. nov., a novel actinomycete isolated from reed forest soil.</title>
        <authorList>
            <person name="Wang L."/>
        </authorList>
    </citation>
    <scope>NUCLEOTIDE SEQUENCE [LARGE SCALE GENOMIC DNA]</scope>
    <source>
        <strain evidence="3 4">Y-16303</strain>
    </source>
</reference>
<dbReference type="Gene3D" id="3.40.50.720">
    <property type="entry name" value="NAD(P)-binding Rossmann-like Domain"/>
    <property type="match status" value="1"/>
</dbReference>
<dbReference type="RefSeq" id="WP_241042861.1">
    <property type="nucleotide sequence ID" value="NZ_BAAAJF010000043.1"/>
</dbReference>
<dbReference type="CDD" id="cd05233">
    <property type="entry name" value="SDR_c"/>
    <property type="match status" value="1"/>
</dbReference>
<feature type="domain" description="Ketoreductase" evidence="2">
    <location>
        <begin position="8"/>
        <end position="212"/>
    </location>
</feature>
<keyword evidence="4" id="KW-1185">Reference proteome</keyword>
<dbReference type="EMBL" id="JAKXMK010000055">
    <property type="protein sequence ID" value="MCH6172056.1"/>
    <property type="molecule type" value="Genomic_DNA"/>
</dbReference>
<evidence type="ECO:0000256" key="1">
    <source>
        <dbReference type="ARBA" id="ARBA00006484"/>
    </source>
</evidence>
<dbReference type="PROSITE" id="PS00061">
    <property type="entry name" value="ADH_SHORT"/>
    <property type="match status" value="1"/>
</dbReference>
<sequence length="252" mass="25553">MSHRFTGKVALITGGSSGIGRATAQALAREGAAVYVTGRDLAALEQTAKSIADEGGTVAAMAGDVTVEDDVRAVVTAAVRRFGALDVAVNAAGVLGTVAPLADVDEPSWQRIIGANLTGVFLPMKHEIERMRGRGGSIVNVASNIGAHRRAPGVGPYVAAKAAVSALSRNTAREYIGDGIRINAVSPGASDTTMSLSPGETPDDRAARLADSVPLGRVGSLDEVVSAVLWLASDESGFAVGHDLVVDGGVTA</sequence>
<evidence type="ECO:0000259" key="2">
    <source>
        <dbReference type="SMART" id="SM00822"/>
    </source>
</evidence>
<keyword evidence="3" id="KW-0560">Oxidoreductase</keyword>
<organism evidence="3 4">
    <name type="scientific">Pseudonocardia alaniniphila</name>
    <dbReference type="NCBI Taxonomy" id="75291"/>
    <lineage>
        <taxon>Bacteria</taxon>
        <taxon>Bacillati</taxon>
        <taxon>Actinomycetota</taxon>
        <taxon>Actinomycetes</taxon>
        <taxon>Pseudonocardiales</taxon>
        <taxon>Pseudonocardiaceae</taxon>
        <taxon>Pseudonocardia</taxon>
    </lineage>
</organism>
<dbReference type="PANTHER" id="PTHR42760">
    <property type="entry name" value="SHORT-CHAIN DEHYDROGENASES/REDUCTASES FAMILY MEMBER"/>
    <property type="match status" value="1"/>
</dbReference>
<name>A0ABS9TUZ7_9PSEU</name>
<dbReference type="Proteomes" id="UP001299970">
    <property type="component" value="Unassembled WGS sequence"/>
</dbReference>
<evidence type="ECO:0000313" key="3">
    <source>
        <dbReference type="EMBL" id="MCH6172056.1"/>
    </source>
</evidence>
<gene>
    <name evidence="3" type="ORF">MMF94_40790</name>
</gene>
<dbReference type="GO" id="GO:0047936">
    <property type="term" value="F:glucose 1-dehydrogenase [NAD(P)+] activity"/>
    <property type="evidence" value="ECO:0007669"/>
    <property type="project" value="UniProtKB-EC"/>
</dbReference>
<dbReference type="InterPro" id="IPR020904">
    <property type="entry name" value="Sc_DH/Rdtase_CS"/>
</dbReference>
<dbReference type="Pfam" id="PF13561">
    <property type="entry name" value="adh_short_C2"/>
    <property type="match status" value="1"/>
</dbReference>
<dbReference type="NCBIfam" id="NF005559">
    <property type="entry name" value="PRK07231.1"/>
    <property type="match status" value="1"/>
</dbReference>
<evidence type="ECO:0000313" key="4">
    <source>
        <dbReference type="Proteomes" id="UP001299970"/>
    </source>
</evidence>
<dbReference type="PRINTS" id="PR00081">
    <property type="entry name" value="GDHRDH"/>
</dbReference>
<dbReference type="InterPro" id="IPR057326">
    <property type="entry name" value="KR_dom"/>
</dbReference>
<dbReference type="PRINTS" id="PR00080">
    <property type="entry name" value="SDRFAMILY"/>
</dbReference>
<comment type="similarity">
    <text evidence="1">Belongs to the short-chain dehydrogenases/reductases (SDR) family.</text>
</comment>
<proteinExistence type="inferred from homology"/>